<reference evidence="1" key="2">
    <citation type="submission" date="2015-06" db="UniProtKB">
        <authorList>
            <consortium name="EnsemblPlants"/>
        </authorList>
    </citation>
    <scope>IDENTIFICATION</scope>
</reference>
<evidence type="ECO:0000313" key="1">
    <source>
        <dbReference type="EnsemblPlants" id="ORUFI10G03170.1"/>
    </source>
</evidence>
<dbReference type="AlphaFoldDB" id="A0A0E0QWJ0"/>
<name>A0A0E0QWJ0_ORYRU</name>
<accession>A0A0E0QWJ0</accession>
<protein>
    <submittedName>
        <fullName evidence="1">Uncharacterized protein</fullName>
    </submittedName>
</protein>
<dbReference type="EnsemblPlants" id="ORUFI10G03170.1">
    <property type="protein sequence ID" value="ORUFI10G03170.1"/>
    <property type="gene ID" value="ORUFI10G03170"/>
</dbReference>
<keyword evidence="2" id="KW-1185">Reference proteome</keyword>
<dbReference type="Proteomes" id="UP000008022">
    <property type="component" value="Unassembled WGS sequence"/>
</dbReference>
<proteinExistence type="predicted"/>
<reference evidence="2" key="1">
    <citation type="submission" date="2013-06" db="EMBL/GenBank/DDBJ databases">
        <authorList>
            <person name="Zhao Q."/>
        </authorList>
    </citation>
    <scope>NUCLEOTIDE SEQUENCE</scope>
    <source>
        <strain evidence="2">cv. W1943</strain>
    </source>
</reference>
<sequence length="62" mass="6678">MLMEVPRGAVDAAGKARQLRDFSTRIGSSRVARSSPQALQDLVSCVAARTPQPMRRGGPRRG</sequence>
<dbReference type="Gramene" id="ORUFI10G03170.1">
    <property type="protein sequence ID" value="ORUFI10G03170.1"/>
    <property type="gene ID" value="ORUFI10G03170"/>
</dbReference>
<evidence type="ECO:0000313" key="2">
    <source>
        <dbReference type="Proteomes" id="UP000008022"/>
    </source>
</evidence>
<organism evidence="1 2">
    <name type="scientific">Oryza rufipogon</name>
    <name type="common">Brownbeard rice</name>
    <name type="synonym">Asian wild rice</name>
    <dbReference type="NCBI Taxonomy" id="4529"/>
    <lineage>
        <taxon>Eukaryota</taxon>
        <taxon>Viridiplantae</taxon>
        <taxon>Streptophyta</taxon>
        <taxon>Embryophyta</taxon>
        <taxon>Tracheophyta</taxon>
        <taxon>Spermatophyta</taxon>
        <taxon>Magnoliopsida</taxon>
        <taxon>Liliopsida</taxon>
        <taxon>Poales</taxon>
        <taxon>Poaceae</taxon>
        <taxon>BOP clade</taxon>
        <taxon>Oryzoideae</taxon>
        <taxon>Oryzeae</taxon>
        <taxon>Oryzinae</taxon>
        <taxon>Oryza</taxon>
    </lineage>
</organism>
<dbReference type="HOGENOM" id="CLU_2908107_0_0_1"/>